<feature type="region of interest" description="Disordered" evidence="1">
    <location>
        <begin position="112"/>
        <end position="131"/>
    </location>
</feature>
<feature type="non-terminal residue" evidence="2">
    <location>
        <position position="1"/>
    </location>
</feature>
<keyword evidence="3" id="KW-1185">Reference proteome</keyword>
<gene>
    <name evidence="2" type="ORF">MAR_010904</name>
</gene>
<protein>
    <submittedName>
        <fullName evidence="2">Uncharacterized protein</fullName>
    </submittedName>
</protein>
<dbReference type="EMBL" id="CP111025">
    <property type="protein sequence ID" value="WAR25200.1"/>
    <property type="molecule type" value="Genomic_DNA"/>
</dbReference>
<evidence type="ECO:0000256" key="1">
    <source>
        <dbReference type="SAM" id="MobiDB-lite"/>
    </source>
</evidence>
<reference evidence="2" key="1">
    <citation type="submission" date="2022-11" db="EMBL/GenBank/DDBJ databases">
        <title>Centuries of genome instability and evolution in soft-shell clam transmissible cancer (bioRxiv).</title>
        <authorList>
            <person name="Hart S.F.M."/>
            <person name="Yonemitsu M.A."/>
            <person name="Giersch R.M."/>
            <person name="Beal B.F."/>
            <person name="Arriagada G."/>
            <person name="Davis B.W."/>
            <person name="Ostrander E.A."/>
            <person name="Goff S.P."/>
            <person name="Metzger M.J."/>
        </authorList>
    </citation>
    <scope>NUCLEOTIDE SEQUENCE</scope>
    <source>
        <strain evidence="2">MELC-2E11</strain>
        <tissue evidence="2">Siphon/mantle</tissue>
    </source>
</reference>
<accession>A0ABY7FT67</accession>
<sequence>FDGASTISGLVTGVQARITNLFPKAKYFTHCNPLSKLVIVPSCTEVPEIRNFMNAFKELTLFFGYSAKRKDKLKTFLTKDMSDLLAVHVEICSPAVFQPSVSIAASFEDVPSDPRTVGRQRHRADSSSDKARAQDYYRLNNNFPFLDHMISP</sequence>
<dbReference type="Proteomes" id="UP001164746">
    <property type="component" value="Chromosome 14"/>
</dbReference>
<evidence type="ECO:0000313" key="3">
    <source>
        <dbReference type="Proteomes" id="UP001164746"/>
    </source>
</evidence>
<proteinExistence type="predicted"/>
<name>A0ABY7FT67_MYAAR</name>
<evidence type="ECO:0000313" key="2">
    <source>
        <dbReference type="EMBL" id="WAR25200.1"/>
    </source>
</evidence>
<organism evidence="2 3">
    <name type="scientific">Mya arenaria</name>
    <name type="common">Soft-shell clam</name>
    <dbReference type="NCBI Taxonomy" id="6604"/>
    <lineage>
        <taxon>Eukaryota</taxon>
        <taxon>Metazoa</taxon>
        <taxon>Spiralia</taxon>
        <taxon>Lophotrochozoa</taxon>
        <taxon>Mollusca</taxon>
        <taxon>Bivalvia</taxon>
        <taxon>Autobranchia</taxon>
        <taxon>Heteroconchia</taxon>
        <taxon>Euheterodonta</taxon>
        <taxon>Imparidentia</taxon>
        <taxon>Neoheterodontei</taxon>
        <taxon>Myida</taxon>
        <taxon>Myoidea</taxon>
        <taxon>Myidae</taxon>
        <taxon>Mya</taxon>
    </lineage>
</organism>